<evidence type="ECO:0000256" key="1">
    <source>
        <dbReference type="ARBA" id="ARBA00003943"/>
    </source>
</evidence>
<reference evidence="13 14" key="1">
    <citation type="journal article" date="2016" name="Nat. Commun.">
        <title>Thousands of microbial genomes shed light on interconnected biogeochemical processes in an aquifer system.</title>
        <authorList>
            <person name="Anantharaman K."/>
            <person name="Brown C.T."/>
            <person name="Hug L.A."/>
            <person name="Sharon I."/>
            <person name="Castelle C.J."/>
            <person name="Probst A.J."/>
            <person name="Thomas B.C."/>
            <person name="Singh A."/>
            <person name="Wilkins M.J."/>
            <person name="Karaoz U."/>
            <person name="Brodie E.L."/>
            <person name="Williams K.H."/>
            <person name="Hubbard S.S."/>
            <person name="Banfield J.F."/>
        </authorList>
    </citation>
    <scope>NUCLEOTIDE SEQUENCE [LARGE SCALE GENOMIC DNA]</scope>
    <source>
        <strain evidence="14">RBG_16_55_9</strain>
    </source>
</reference>
<evidence type="ECO:0000256" key="3">
    <source>
        <dbReference type="ARBA" id="ARBA00022741"/>
    </source>
</evidence>
<comment type="catalytic activity">
    <reaction evidence="7">
        <text>NAD(+) + NADPH + H(+)(in) = NADH + NADP(+) + H(+)(out)</text>
        <dbReference type="Rhea" id="RHEA:47992"/>
        <dbReference type="ChEBI" id="CHEBI:15378"/>
        <dbReference type="ChEBI" id="CHEBI:57540"/>
        <dbReference type="ChEBI" id="CHEBI:57783"/>
        <dbReference type="ChEBI" id="CHEBI:57945"/>
        <dbReference type="ChEBI" id="CHEBI:58349"/>
        <dbReference type="EC" id="7.1.1.1"/>
    </reaction>
</comment>
<evidence type="ECO:0000256" key="10">
    <source>
        <dbReference type="ARBA" id="ARBA00084087"/>
    </source>
</evidence>
<comment type="function">
    <text evidence="1">The transhydrogenation between NADH and NADP is coupled to respiration and ATP hydrolysis and functions as a proton pump across the membrane.</text>
</comment>
<evidence type="ECO:0000256" key="6">
    <source>
        <dbReference type="ARBA" id="ARBA00023027"/>
    </source>
</evidence>
<feature type="domain" description="Alanine dehydrogenase/pyridine nucleotide transhydrogenase N-terminal" evidence="12">
    <location>
        <begin position="1"/>
        <end position="136"/>
    </location>
</feature>
<evidence type="ECO:0000256" key="5">
    <source>
        <dbReference type="ARBA" id="ARBA00022967"/>
    </source>
</evidence>
<dbReference type="AlphaFoldDB" id="A0A1F5V0U6"/>
<evidence type="ECO:0000256" key="2">
    <source>
        <dbReference type="ARBA" id="ARBA00012943"/>
    </source>
</evidence>
<evidence type="ECO:0000259" key="12">
    <source>
        <dbReference type="SMART" id="SM01003"/>
    </source>
</evidence>
<dbReference type="STRING" id="1817864.A2Z21_10315"/>
<comment type="caution">
    <text evidence="13">The sequence shown here is derived from an EMBL/GenBank/DDBJ whole genome shotgun (WGS) entry which is preliminary data.</text>
</comment>
<organism evidence="13 14">
    <name type="scientific">Fraserbacteria sp. (strain RBG_16_55_9)</name>
    <dbReference type="NCBI Taxonomy" id="1817864"/>
    <lineage>
        <taxon>Bacteria</taxon>
        <taxon>Candidatus Fraseribacteriota</taxon>
    </lineage>
</organism>
<proteinExistence type="predicted"/>
<keyword evidence="4" id="KW-0521">NADP</keyword>
<dbReference type="CDD" id="cd05304">
    <property type="entry name" value="Rubrum_tdh"/>
    <property type="match status" value="1"/>
</dbReference>
<dbReference type="PANTHER" id="PTHR10160">
    <property type="entry name" value="NAD(P) TRANSHYDROGENASE"/>
    <property type="match status" value="1"/>
</dbReference>
<evidence type="ECO:0000313" key="13">
    <source>
        <dbReference type="EMBL" id="OGF57052.1"/>
    </source>
</evidence>
<feature type="domain" description="Alanine dehydrogenase/pyridine nucleotide transhydrogenase NAD(H)-binding" evidence="11">
    <location>
        <begin position="145"/>
        <end position="310"/>
    </location>
</feature>
<dbReference type="GO" id="GO:0005886">
    <property type="term" value="C:plasma membrane"/>
    <property type="evidence" value="ECO:0007669"/>
    <property type="project" value="TreeGrafter"/>
</dbReference>
<dbReference type="SUPFAM" id="SSF51735">
    <property type="entry name" value="NAD(P)-binding Rossmann-fold domains"/>
    <property type="match status" value="1"/>
</dbReference>
<dbReference type="GO" id="GO:0006740">
    <property type="term" value="P:NADPH regeneration"/>
    <property type="evidence" value="ECO:0007669"/>
    <property type="project" value="TreeGrafter"/>
</dbReference>
<dbReference type="SMART" id="SM01003">
    <property type="entry name" value="AlaDh_PNT_N"/>
    <property type="match status" value="1"/>
</dbReference>
<dbReference type="EMBL" id="MFGX01000020">
    <property type="protein sequence ID" value="OGF57052.1"/>
    <property type="molecule type" value="Genomic_DNA"/>
</dbReference>
<dbReference type="PANTHER" id="PTHR10160:SF19">
    <property type="entry name" value="PROTON-TRANSLOCATING NAD(P)(+) TRANSHYDROGENASE"/>
    <property type="match status" value="1"/>
</dbReference>
<dbReference type="Proteomes" id="UP000179157">
    <property type="component" value="Unassembled WGS sequence"/>
</dbReference>
<dbReference type="Pfam" id="PF05222">
    <property type="entry name" value="AlaDh_PNT_N"/>
    <property type="match status" value="1"/>
</dbReference>
<evidence type="ECO:0000259" key="11">
    <source>
        <dbReference type="SMART" id="SM01002"/>
    </source>
</evidence>
<dbReference type="GO" id="GO:0050661">
    <property type="term" value="F:NADP binding"/>
    <property type="evidence" value="ECO:0007669"/>
    <property type="project" value="TreeGrafter"/>
</dbReference>
<evidence type="ECO:0000313" key="14">
    <source>
        <dbReference type="Proteomes" id="UP000179157"/>
    </source>
</evidence>
<dbReference type="InterPro" id="IPR007886">
    <property type="entry name" value="AlaDH/PNT_N"/>
</dbReference>
<evidence type="ECO:0000256" key="7">
    <source>
        <dbReference type="ARBA" id="ARBA00048202"/>
    </source>
</evidence>
<feature type="non-terminal residue" evidence="13">
    <location>
        <position position="1"/>
    </location>
</feature>
<dbReference type="GO" id="GO:0008750">
    <property type="term" value="F:proton-translocating NAD(P)+ transhydrogenase activity"/>
    <property type="evidence" value="ECO:0007669"/>
    <property type="project" value="UniProtKB-EC"/>
</dbReference>
<dbReference type="SUPFAM" id="SSF52283">
    <property type="entry name" value="Formate/glycerate dehydrogenase catalytic domain-like"/>
    <property type="match status" value="1"/>
</dbReference>
<dbReference type="FunFam" id="3.40.50.720:FF:000188">
    <property type="entry name" value="NAD(P) transhydrogenase alpha subunit 1"/>
    <property type="match status" value="1"/>
</dbReference>
<dbReference type="NCBIfam" id="NF006942">
    <property type="entry name" value="PRK09424.1"/>
    <property type="match status" value="1"/>
</dbReference>
<dbReference type="InterPro" id="IPR036291">
    <property type="entry name" value="NAD(P)-bd_dom_sf"/>
</dbReference>
<evidence type="ECO:0000256" key="9">
    <source>
        <dbReference type="ARBA" id="ARBA00076996"/>
    </source>
</evidence>
<name>A0A1F5V0U6_FRAXR</name>
<protein>
    <recommendedName>
        <fullName evidence="8">NAD(P) transhydrogenase subunit alpha part 1</fullName>
        <ecNumber evidence="2">7.1.1.1</ecNumber>
    </recommendedName>
    <alternativeName>
        <fullName evidence="10">Nicotinamide nucleotide transhydrogenase subunit alpha 1</fullName>
    </alternativeName>
    <alternativeName>
        <fullName evidence="9">Pyridine nucleotide transhydrogenase subunit alpha 1</fullName>
    </alternativeName>
</protein>
<dbReference type="InterPro" id="IPR007698">
    <property type="entry name" value="AlaDH/PNT_NAD(H)-bd"/>
</dbReference>
<keyword evidence="5" id="KW-1278">Translocase</keyword>
<sequence length="385" mass="41203">FPGERRVAIVPATIPTLIKAKLEVIVESDSGVQASFPDAAYAERGARIVKGRAEVFQKADVILQVRSLGANPQSGHADLDLMHPEQLIIGFLEPLTELEAAKRLAERRVTAFSMELMPRITRAQSMDALSSMATVAGYKAVLLAAEILPKMFPMLMTAAGTVNPARVLIVGAGVAGLQAIATARKLGALVYAYDIRPAVKEQIQSLGAKFVELPLETKGSEAVGGYAQAMDEDFYRRQRELMAKTVAENDVVITTAAVPGKKAPVLVTAEMVKGMNPGSVIVDLAADRGGNCELTRPGQTRVEHGVTIVGPLNVASTIPFHASQMYAKNISNFLLHLAKDGQIQLNLQDEITRETLVTRGGEIVHPRVREALGLAPAATTERSNA</sequence>
<keyword evidence="3" id="KW-0547">Nucleotide-binding</keyword>
<keyword evidence="6" id="KW-0520">NAD</keyword>
<evidence type="ECO:0000256" key="8">
    <source>
        <dbReference type="ARBA" id="ARBA00071353"/>
    </source>
</evidence>
<gene>
    <name evidence="13" type="ORF">A2Z21_10315</name>
</gene>
<accession>A0A1F5V0U6</accession>
<dbReference type="SMART" id="SM01002">
    <property type="entry name" value="AlaDh_PNT_C"/>
    <property type="match status" value="1"/>
</dbReference>
<dbReference type="Gene3D" id="3.40.50.720">
    <property type="entry name" value="NAD(P)-binding Rossmann-like Domain"/>
    <property type="match status" value="2"/>
</dbReference>
<dbReference type="Pfam" id="PF01262">
    <property type="entry name" value="AlaDh_PNT_C"/>
    <property type="match status" value="1"/>
</dbReference>
<evidence type="ECO:0000256" key="4">
    <source>
        <dbReference type="ARBA" id="ARBA00022857"/>
    </source>
</evidence>
<dbReference type="EC" id="7.1.1.1" evidence="2"/>